<evidence type="ECO:0000259" key="1">
    <source>
        <dbReference type="PROSITE" id="PS50125"/>
    </source>
</evidence>
<gene>
    <name evidence="2" type="ORF">H480_28991</name>
</gene>
<sequence>MHSYAAALHRTIMAVDVAGYNDPGRTLVHLREVHEGLWAVLKGTFAETGIPWDVCFVENTGDGAMILLPPEIAKADLVAQLPERMHAELRRYDAVHSEGARMQLRLALHAGEVQQGSHGSVGKAVSFTFRLLDAPEAKIAQKVTGAELALLASDTFYHDVVVEDPAAAPADYRRISVSVKETTTVAWLRLLGASPLGRSPVRAKDDFPALVGAMMAVPCIRGAESRRLLLEMFPRREIADQVPYQSQDRLHVISLARTCLRFEDGLACLLEVVRTLDPESPEVRWFAEVVERWPGTAAR</sequence>
<evidence type="ECO:0000313" key="2">
    <source>
        <dbReference type="EMBL" id="EOD64992.1"/>
    </source>
</evidence>
<evidence type="ECO:0000313" key="3">
    <source>
        <dbReference type="Proteomes" id="UP000014139"/>
    </source>
</evidence>
<dbReference type="RefSeq" id="WP_003103434.1">
    <property type="nucleotide sequence ID" value="NZ_AOUO01000451.1"/>
</dbReference>
<dbReference type="eggNOG" id="COG3903">
    <property type="taxonomic scope" value="Bacteria"/>
</dbReference>
<dbReference type="GO" id="GO:0004016">
    <property type="term" value="F:adenylate cyclase activity"/>
    <property type="evidence" value="ECO:0007669"/>
    <property type="project" value="UniProtKB-ARBA"/>
</dbReference>
<accession>R1G0H6</accession>
<comment type="caution">
    <text evidence="2">The sequence shown here is derived from an EMBL/GenBank/DDBJ whole genome shotgun (WGS) entry which is preliminary data.</text>
</comment>
<dbReference type="Proteomes" id="UP000014139">
    <property type="component" value="Unassembled WGS sequence"/>
</dbReference>
<dbReference type="OrthoDB" id="3482507at2"/>
<dbReference type="GO" id="GO:0009190">
    <property type="term" value="P:cyclic nucleotide biosynthetic process"/>
    <property type="evidence" value="ECO:0007669"/>
    <property type="project" value="InterPro"/>
</dbReference>
<dbReference type="InterPro" id="IPR001054">
    <property type="entry name" value="A/G_cyclase"/>
</dbReference>
<proteinExistence type="predicted"/>
<dbReference type="PATRIC" id="fig|1292037.4.peg.5464"/>
<dbReference type="InterPro" id="IPR045431">
    <property type="entry name" value="EAD2"/>
</dbReference>
<dbReference type="PROSITE" id="PS50125">
    <property type="entry name" value="GUANYLATE_CYCLASE_2"/>
    <property type="match status" value="1"/>
</dbReference>
<dbReference type="SUPFAM" id="SSF55073">
    <property type="entry name" value="Nucleotide cyclase"/>
    <property type="match status" value="1"/>
</dbReference>
<dbReference type="GO" id="GO:0035556">
    <property type="term" value="P:intracellular signal transduction"/>
    <property type="evidence" value="ECO:0007669"/>
    <property type="project" value="InterPro"/>
</dbReference>
<dbReference type="AlphaFoldDB" id="R1G0H6"/>
<dbReference type="Pfam" id="PF19956">
    <property type="entry name" value="EAD2"/>
    <property type="match status" value="1"/>
</dbReference>
<dbReference type="InterPro" id="IPR029787">
    <property type="entry name" value="Nucleotide_cyclase"/>
</dbReference>
<keyword evidence="3" id="KW-1185">Reference proteome</keyword>
<feature type="domain" description="Guanylate cyclase" evidence="1">
    <location>
        <begin position="11"/>
        <end position="132"/>
    </location>
</feature>
<dbReference type="Gene3D" id="3.30.70.1230">
    <property type="entry name" value="Nucleotide cyclase"/>
    <property type="match status" value="1"/>
</dbReference>
<reference evidence="2 3" key="1">
    <citation type="submission" date="2013-02" db="EMBL/GenBank/DDBJ databases">
        <title>Draft genome sequence of Amycolatopsis vancoresmycina strain DSM 44592T.</title>
        <authorList>
            <person name="Kumar S."/>
            <person name="Kaur N."/>
            <person name="Kaur C."/>
            <person name="Raghava G.P.S."/>
            <person name="Mayilraj S."/>
        </authorList>
    </citation>
    <scope>NUCLEOTIDE SEQUENCE [LARGE SCALE GENOMIC DNA]</scope>
    <source>
        <strain evidence="2 3">DSM 44592</strain>
    </source>
</reference>
<name>R1G0H6_9PSEU</name>
<protein>
    <recommendedName>
        <fullName evidence="1">Guanylate cyclase domain-containing protein</fullName>
    </recommendedName>
</protein>
<organism evidence="2 3">
    <name type="scientific">Amycolatopsis vancoresmycina DSM 44592</name>
    <dbReference type="NCBI Taxonomy" id="1292037"/>
    <lineage>
        <taxon>Bacteria</taxon>
        <taxon>Bacillati</taxon>
        <taxon>Actinomycetota</taxon>
        <taxon>Actinomycetes</taxon>
        <taxon>Pseudonocardiales</taxon>
        <taxon>Pseudonocardiaceae</taxon>
        <taxon>Amycolatopsis</taxon>
    </lineage>
</organism>
<dbReference type="EMBL" id="AOUO01000451">
    <property type="protein sequence ID" value="EOD64992.1"/>
    <property type="molecule type" value="Genomic_DNA"/>
</dbReference>